<name>A0A6P1CFA8_RHITR</name>
<dbReference type="Proteomes" id="UP000471190">
    <property type="component" value="Unassembled WGS sequence"/>
</dbReference>
<accession>A0A6P1CFA8</accession>
<organism evidence="2 3">
    <name type="scientific">Rhizobium tropici</name>
    <dbReference type="NCBI Taxonomy" id="398"/>
    <lineage>
        <taxon>Bacteria</taxon>
        <taxon>Pseudomonadati</taxon>
        <taxon>Pseudomonadota</taxon>
        <taxon>Alphaproteobacteria</taxon>
        <taxon>Hyphomicrobiales</taxon>
        <taxon>Rhizobiaceae</taxon>
        <taxon>Rhizobium/Agrobacterium group</taxon>
        <taxon>Rhizobium</taxon>
    </lineage>
</organism>
<dbReference type="EMBL" id="JAADZA010000062">
    <property type="protein sequence ID" value="NEV15046.1"/>
    <property type="molecule type" value="Genomic_DNA"/>
</dbReference>
<sequence length="88" mass="9678">MGSYSLCGPNTRRETVDQPTTDSCWHEDKRYPEGSVIPIGGASLGCMLELWKPILTEKAPSEPGGERIHQTLGHLSSENHGLETRRSS</sequence>
<comment type="caution">
    <text evidence="2">The sequence shown here is derived from an EMBL/GenBank/DDBJ whole genome shotgun (WGS) entry which is preliminary data.</text>
</comment>
<evidence type="ECO:0000256" key="1">
    <source>
        <dbReference type="SAM" id="MobiDB-lite"/>
    </source>
</evidence>
<dbReference type="InterPro" id="IPR009971">
    <property type="entry name" value="DUF1496"/>
</dbReference>
<reference evidence="2 3" key="1">
    <citation type="submission" date="2020-02" db="EMBL/GenBank/DDBJ databases">
        <title>Draft genome sequence of Rhizobium tropici.</title>
        <authorList>
            <person name="Khayi S."/>
            <person name="Jemo M."/>
        </authorList>
    </citation>
    <scope>NUCLEOTIDE SEQUENCE [LARGE SCALE GENOMIC DNA]</scope>
    <source>
        <strain evidence="2 3">A12</strain>
    </source>
</reference>
<dbReference type="RefSeq" id="WP_081598448.1">
    <property type="nucleotide sequence ID" value="NZ_JAADZA010000062.1"/>
</dbReference>
<dbReference type="Pfam" id="PF07383">
    <property type="entry name" value="DUF1496"/>
    <property type="match status" value="1"/>
</dbReference>
<evidence type="ECO:0000313" key="2">
    <source>
        <dbReference type="EMBL" id="NEV15046.1"/>
    </source>
</evidence>
<evidence type="ECO:0000313" key="3">
    <source>
        <dbReference type="Proteomes" id="UP000471190"/>
    </source>
</evidence>
<feature type="region of interest" description="Disordered" evidence="1">
    <location>
        <begin position="1"/>
        <end position="25"/>
    </location>
</feature>
<protein>
    <submittedName>
        <fullName evidence="2">DUF1496 domain-containing protein</fullName>
    </submittedName>
</protein>
<gene>
    <name evidence="2" type="ORF">GXW80_29185</name>
</gene>
<dbReference type="AlphaFoldDB" id="A0A6P1CFA8"/>
<feature type="region of interest" description="Disordered" evidence="1">
    <location>
        <begin position="58"/>
        <end position="88"/>
    </location>
</feature>
<proteinExistence type="predicted"/>